<dbReference type="SUPFAM" id="SSF55874">
    <property type="entry name" value="ATPase domain of HSP90 chaperone/DNA topoisomerase II/histidine kinase"/>
    <property type="match status" value="1"/>
</dbReference>
<dbReference type="Pfam" id="PF02518">
    <property type="entry name" value="HATPase_c"/>
    <property type="match status" value="1"/>
</dbReference>
<reference evidence="17" key="1">
    <citation type="journal article" date="2019" name="Int. J. Syst. Evol. Microbiol.">
        <title>The Global Catalogue of Microorganisms (GCM) 10K type strain sequencing project: providing services to taxonomists for standard genome sequencing and annotation.</title>
        <authorList>
            <consortium name="The Broad Institute Genomics Platform"/>
            <consortium name="The Broad Institute Genome Sequencing Center for Infectious Disease"/>
            <person name="Wu L."/>
            <person name="Ma J."/>
        </authorList>
    </citation>
    <scope>NUCLEOTIDE SEQUENCE [LARGE SCALE GENOMIC DNA]</scope>
    <source>
        <strain evidence="17">CCUG 54822</strain>
    </source>
</reference>
<keyword evidence="17" id="KW-1185">Reference proteome</keyword>
<dbReference type="InterPro" id="IPR010808">
    <property type="entry name" value="CheA_P2-bd"/>
</dbReference>
<dbReference type="PROSITE" id="PS50109">
    <property type="entry name" value="HIS_KIN"/>
    <property type="match status" value="1"/>
</dbReference>
<dbReference type="SUPFAM" id="SSF50341">
    <property type="entry name" value="CheW-like"/>
    <property type="match status" value="1"/>
</dbReference>
<keyword evidence="10" id="KW-0902">Two-component regulatory system</keyword>
<feature type="modified residue" description="Phosphohistidine" evidence="11">
    <location>
        <position position="46"/>
    </location>
</feature>
<keyword evidence="6" id="KW-0808">Transferase</keyword>
<evidence type="ECO:0000259" key="14">
    <source>
        <dbReference type="PROSITE" id="PS50851"/>
    </source>
</evidence>
<dbReference type="EMBL" id="JBHTNH010000002">
    <property type="protein sequence ID" value="MFD1360417.1"/>
    <property type="molecule type" value="Genomic_DNA"/>
</dbReference>
<dbReference type="SUPFAM" id="SSF55052">
    <property type="entry name" value="CheY-binding domain of CheA"/>
    <property type="match status" value="1"/>
</dbReference>
<gene>
    <name evidence="16" type="ORF">ACFQ4A_01840</name>
</gene>
<name>A0ABW3ZQS9_9BACI</name>
<dbReference type="InterPro" id="IPR004105">
    <property type="entry name" value="CheA-like_dim"/>
</dbReference>
<dbReference type="SMART" id="SM01231">
    <property type="entry name" value="H-kinase_dim"/>
    <property type="match status" value="1"/>
</dbReference>
<dbReference type="InterPro" id="IPR004358">
    <property type="entry name" value="Sig_transdc_His_kin-like_C"/>
</dbReference>
<evidence type="ECO:0000256" key="3">
    <source>
        <dbReference type="ARBA" id="ARBA00021495"/>
    </source>
</evidence>
<dbReference type="Gene3D" id="2.30.30.40">
    <property type="entry name" value="SH3 Domains"/>
    <property type="match status" value="1"/>
</dbReference>
<dbReference type="InterPro" id="IPR037006">
    <property type="entry name" value="CheA-like_homodim_sf"/>
</dbReference>
<dbReference type="SMART" id="SM00073">
    <property type="entry name" value="HPT"/>
    <property type="match status" value="1"/>
</dbReference>
<dbReference type="Pfam" id="PF01627">
    <property type="entry name" value="Hpt"/>
    <property type="match status" value="1"/>
</dbReference>
<protein>
    <recommendedName>
        <fullName evidence="3">Chemotaxis protein CheA</fullName>
        <ecNumber evidence="2">2.7.13.3</ecNumber>
    </recommendedName>
</protein>
<dbReference type="SUPFAM" id="SSF47384">
    <property type="entry name" value="Homodimeric domain of signal transducing histidine kinase"/>
    <property type="match status" value="1"/>
</dbReference>
<feature type="region of interest" description="Disordered" evidence="12">
    <location>
        <begin position="255"/>
        <end position="292"/>
    </location>
</feature>
<feature type="domain" description="Histidine kinase" evidence="13">
    <location>
        <begin position="330"/>
        <end position="539"/>
    </location>
</feature>
<evidence type="ECO:0000259" key="13">
    <source>
        <dbReference type="PROSITE" id="PS50109"/>
    </source>
</evidence>
<dbReference type="CDD" id="cd16916">
    <property type="entry name" value="HATPase_CheA-like"/>
    <property type="match status" value="1"/>
</dbReference>
<evidence type="ECO:0000256" key="10">
    <source>
        <dbReference type="ARBA" id="ARBA00023012"/>
    </source>
</evidence>
<dbReference type="InterPro" id="IPR051315">
    <property type="entry name" value="Bact_Chemotaxis_CheA"/>
</dbReference>
<feature type="compositionally biased region" description="Polar residues" evidence="12">
    <location>
        <begin position="279"/>
        <end position="292"/>
    </location>
</feature>
<dbReference type="PANTHER" id="PTHR43395:SF1">
    <property type="entry name" value="CHEMOTAXIS PROTEIN CHEA"/>
    <property type="match status" value="1"/>
</dbReference>
<keyword evidence="4" id="KW-0145">Chemotaxis</keyword>
<dbReference type="Proteomes" id="UP001597178">
    <property type="component" value="Unassembled WGS sequence"/>
</dbReference>
<dbReference type="Pfam" id="PF02895">
    <property type="entry name" value="H-kinase_dim"/>
    <property type="match status" value="1"/>
</dbReference>
<dbReference type="EC" id="2.7.13.3" evidence="2"/>
<sequence length="675" mass="75318">MDTNDYLEVFLDESNEHLQSMNDHLLELEKNPEDLDIVNEIFRSAHTLKGMAGTMAFDDIASLTHKMENVFDKIRIRTLEVSEDVIDIIFEALELLEEMVGAISEGKDGNKDVSHLVSQLEQLENGTSSAPEPDKNQENETSDSMLEIDQYQMTVIKQAGEQGYTPFQITVTLSEDCLLKSARVYMVFEVLEHLGEVIKSVPAVDDLEEENFEQQFSLILLSDESAEDIKVGIHKVSEIEDVDVFVLSINASEKAEGEAEDKKDSEAGNRSDNDDSANQDKPNNKGKSVSSKTIRVSSERIDYLMNLFEELVLDRGRLDDLSNKLNNHELSETVEHISRVSQDMQDLILSMRMIPVEQVFNRFPRMVRGLAKDLDKKIDLEIVGAETELDRTVIDEIGDPLVHLIRNSVDHGVESPEERKRAGKQEEGKLILRAYHSGNHVFIEIEDDGGGINREKVAQKAINNGLLSTERAENLLDDDIYQLIFSSGFSTAEKVSNVSGRGVGLDAVRMNIETLGGHITVESEPGKGSKFSIQLPLTLSILSSLLVHVQNETYGIPLSSVIETALLKEKDIMYSHRQKVMDFRGKVVPLVSLQDAFDVPDSERTDEREQPYESVVIVKKGERMTGLIVDSFIGKKEVVLKSLGDYLKNVFAISGATILGNGQVALIIDPNALIK</sequence>
<dbReference type="CDD" id="cd00088">
    <property type="entry name" value="HPT"/>
    <property type="match status" value="1"/>
</dbReference>
<dbReference type="Gene3D" id="3.30.70.1110">
    <property type="entry name" value="Histidine kinase CheA-like, P2 response regulator-binding domain"/>
    <property type="match status" value="1"/>
</dbReference>
<evidence type="ECO:0000256" key="7">
    <source>
        <dbReference type="ARBA" id="ARBA00022741"/>
    </source>
</evidence>
<evidence type="ECO:0000256" key="5">
    <source>
        <dbReference type="ARBA" id="ARBA00022553"/>
    </source>
</evidence>
<dbReference type="Pfam" id="PF01584">
    <property type="entry name" value="CheW"/>
    <property type="match status" value="1"/>
</dbReference>
<dbReference type="SUPFAM" id="SSF47226">
    <property type="entry name" value="Histidine-containing phosphotransfer domain, HPT domain"/>
    <property type="match status" value="1"/>
</dbReference>
<keyword evidence="9" id="KW-0067">ATP-binding</keyword>
<dbReference type="InterPro" id="IPR035891">
    <property type="entry name" value="CheY-binding_CheA"/>
</dbReference>
<dbReference type="InterPro" id="IPR036890">
    <property type="entry name" value="HATPase_C_sf"/>
</dbReference>
<dbReference type="PRINTS" id="PR00344">
    <property type="entry name" value="BCTRLSENSOR"/>
</dbReference>
<dbReference type="InterPro" id="IPR005467">
    <property type="entry name" value="His_kinase_dom"/>
</dbReference>
<dbReference type="InterPro" id="IPR036641">
    <property type="entry name" value="HPT_dom_sf"/>
</dbReference>
<evidence type="ECO:0000256" key="9">
    <source>
        <dbReference type="ARBA" id="ARBA00022840"/>
    </source>
</evidence>
<comment type="caution">
    <text evidence="16">The sequence shown here is derived from an EMBL/GenBank/DDBJ whole genome shotgun (WGS) entry which is preliminary data.</text>
</comment>
<evidence type="ECO:0000256" key="11">
    <source>
        <dbReference type="PROSITE-ProRule" id="PRU00110"/>
    </source>
</evidence>
<dbReference type="InterPro" id="IPR036061">
    <property type="entry name" value="CheW-like_dom_sf"/>
</dbReference>
<dbReference type="InterPro" id="IPR002545">
    <property type="entry name" value="CheW-lke_dom"/>
</dbReference>
<evidence type="ECO:0000256" key="2">
    <source>
        <dbReference type="ARBA" id="ARBA00012438"/>
    </source>
</evidence>
<dbReference type="InterPro" id="IPR037052">
    <property type="entry name" value="CheA-like_P2_sf"/>
</dbReference>
<dbReference type="PROSITE" id="PS50851">
    <property type="entry name" value="CHEW"/>
    <property type="match status" value="1"/>
</dbReference>
<keyword evidence="8" id="KW-0418">Kinase</keyword>
<comment type="catalytic activity">
    <reaction evidence="1">
        <text>ATP + protein L-histidine = ADP + protein N-phospho-L-histidine.</text>
        <dbReference type="EC" id="2.7.13.3"/>
    </reaction>
</comment>
<dbReference type="SMART" id="SM00260">
    <property type="entry name" value="CheW"/>
    <property type="match status" value="1"/>
</dbReference>
<accession>A0ABW3ZQS9</accession>
<dbReference type="RefSeq" id="WP_382397126.1">
    <property type="nucleotide sequence ID" value="NZ_JBHTNH010000002.1"/>
</dbReference>
<evidence type="ECO:0000256" key="8">
    <source>
        <dbReference type="ARBA" id="ARBA00022777"/>
    </source>
</evidence>
<dbReference type="Gene3D" id="1.10.287.560">
    <property type="entry name" value="Histidine kinase CheA-like, homodimeric domain"/>
    <property type="match status" value="1"/>
</dbReference>
<proteinExistence type="predicted"/>
<dbReference type="SMART" id="SM00387">
    <property type="entry name" value="HATPase_c"/>
    <property type="match status" value="1"/>
</dbReference>
<organism evidence="16 17">
    <name type="scientific">Lentibacillus salinarum</name>
    <dbReference type="NCBI Taxonomy" id="446820"/>
    <lineage>
        <taxon>Bacteria</taxon>
        <taxon>Bacillati</taxon>
        <taxon>Bacillota</taxon>
        <taxon>Bacilli</taxon>
        <taxon>Bacillales</taxon>
        <taxon>Bacillaceae</taxon>
        <taxon>Lentibacillus</taxon>
    </lineage>
</organism>
<feature type="domain" description="CheW-like" evidence="14">
    <location>
        <begin position="541"/>
        <end position="675"/>
    </location>
</feature>
<dbReference type="CDD" id="cd00731">
    <property type="entry name" value="CheA_reg"/>
    <property type="match status" value="1"/>
</dbReference>
<evidence type="ECO:0000256" key="6">
    <source>
        <dbReference type="ARBA" id="ARBA00022679"/>
    </source>
</evidence>
<keyword evidence="7" id="KW-0547">Nucleotide-binding</keyword>
<evidence type="ECO:0000256" key="12">
    <source>
        <dbReference type="SAM" id="MobiDB-lite"/>
    </source>
</evidence>
<evidence type="ECO:0000256" key="1">
    <source>
        <dbReference type="ARBA" id="ARBA00000085"/>
    </source>
</evidence>
<dbReference type="Gene3D" id="1.20.120.160">
    <property type="entry name" value="HPT domain"/>
    <property type="match status" value="1"/>
</dbReference>
<dbReference type="InterPro" id="IPR036097">
    <property type="entry name" value="HisK_dim/P_sf"/>
</dbReference>
<dbReference type="InterPro" id="IPR008207">
    <property type="entry name" value="Sig_transdc_His_kin_Hpt_dom"/>
</dbReference>
<evidence type="ECO:0000313" key="17">
    <source>
        <dbReference type="Proteomes" id="UP001597178"/>
    </source>
</evidence>
<feature type="domain" description="HPt" evidence="15">
    <location>
        <begin position="1"/>
        <end position="103"/>
    </location>
</feature>
<keyword evidence="5 11" id="KW-0597">Phosphoprotein</keyword>
<feature type="compositionally biased region" description="Basic and acidic residues" evidence="12">
    <location>
        <begin position="255"/>
        <end position="273"/>
    </location>
</feature>
<dbReference type="Gene3D" id="3.30.565.10">
    <property type="entry name" value="Histidine kinase-like ATPase, C-terminal domain"/>
    <property type="match status" value="1"/>
</dbReference>
<dbReference type="InterPro" id="IPR003594">
    <property type="entry name" value="HATPase_dom"/>
</dbReference>
<evidence type="ECO:0000259" key="15">
    <source>
        <dbReference type="PROSITE" id="PS50894"/>
    </source>
</evidence>
<evidence type="ECO:0000256" key="4">
    <source>
        <dbReference type="ARBA" id="ARBA00022500"/>
    </source>
</evidence>
<feature type="region of interest" description="Disordered" evidence="12">
    <location>
        <begin position="122"/>
        <end position="142"/>
    </location>
</feature>
<dbReference type="PROSITE" id="PS50894">
    <property type="entry name" value="HPT"/>
    <property type="match status" value="1"/>
</dbReference>
<evidence type="ECO:0000313" key="16">
    <source>
        <dbReference type="EMBL" id="MFD1360417.1"/>
    </source>
</evidence>
<dbReference type="PANTHER" id="PTHR43395">
    <property type="entry name" value="SENSOR HISTIDINE KINASE CHEA"/>
    <property type="match status" value="1"/>
</dbReference>
<dbReference type="Pfam" id="PF07194">
    <property type="entry name" value="P2"/>
    <property type="match status" value="1"/>
</dbReference>